<dbReference type="PANTHER" id="PTHR45728">
    <property type="entry name" value="ACETYL-COA CARBOXYLASE, ISOFORM A"/>
    <property type="match status" value="1"/>
</dbReference>
<dbReference type="GO" id="GO:0003989">
    <property type="term" value="F:acetyl-CoA carboxylase activity"/>
    <property type="evidence" value="ECO:0007669"/>
    <property type="project" value="InterPro"/>
</dbReference>
<organism evidence="5 6">
    <name type="scientific">Diversispora epigaea</name>
    <dbReference type="NCBI Taxonomy" id="1348612"/>
    <lineage>
        <taxon>Eukaryota</taxon>
        <taxon>Fungi</taxon>
        <taxon>Fungi incertae sedis</taxon>
        <taxon>Mucoromycota</taxon>
        <taxon>Glomeromycotina</taxon>
        <taxon>Glomeromycetes</taxon>
        <taxon>Diversisporales</taxon>
        <taxon>Diversisporaceae</taxon>
        <taxon>Diversispora</taxon>
    </lineage>
</organism>
<sequence length="189" mass="20819">MEGSGITKTGFNKYNRVIVPELEACIKDADDGLEKTKVIGFPVMIKASEENSEGFKQAFAQVKGGSSWIPGFFCTKKAPKIIEEAPVTIANNEIFEAMEKAAVRLAKLVDYVTPNGTSEIDFDFSNPESLQTQQKPAPKGHVIAVRITAENPDTGFKPSSGLMHELNFRNSTNVWDYQSEVIFVQLLSI</sequence>
<keyword evidence="1" id="KW-0436">Ligase</keyword>
<dbReference type="InterPro" id="IPR011054">
    <property type="entry name" value="Rudment_hybrid_motif"/>
</dbReference>
<proteinExistence type="predicted"/>
<evidence type="ECO:0000256" key="3">
    <source>
        <dbReference type="ARBA" id="ARBA00022840"/>
    </source>
</evidence>
<dbReference type="InterPro" id="IPR049076">
    <property type="entry name" value="ACCA"/>
</dbReference>
<keyword evidence="3" id="KW-0067">ATP-binding</keyword>
<comment type="caution">
    <text evidence="5">The sequence shown here is derived from an EMBL/GenBank/DDBJ whole genome shotgun (WGS) entry which is preliminary data.</text>
</comment>
<dbReference type="PANTHER" id="PTHR45728:SF3">
    <property type="entry name" value="ACETYL-COA CARBOXYLASE"/>
    <property type="match status" value="1"/>
</dbReference>
<dbReference type="Proteomes" id="UP000266861">
    <property type="component" value="Unassembled WGS sequence"/>
</dbReference>
<dbReference type="GO" id="GO:0006633">
    <property type="term" value="P:fatty acid biosynthetic process"/>
    <property type="evidence" value="ECO:0007669"/>
    <property type="project" value="TreeGrafter"/>
</dbReference>
<dbReference type="Gene3D" id="3.30.470.20">
    <property type="entry name" value="ATP-grasp fold, B domain"/>
    <property type="match status" value="2"/>
</dbReference>
<keyword evidence="6" id="KW-1185">Reference proteome</keyword>
<evidence type="ECO:0000259" key="4">
    <source>
        <dbReference type="PROSITE" id="PS50979"/>
    </source>
</evidence>
<accession>A0A397HX22</accession>
<dbReference type="GO" id="GO:0005524">
    <property type="term" value="F:ATP binding"/>
    <property type="evidence" value="ECO:0007669"/>
    <property type="project" value="UniProtKB-KW"/>
</dbReference>
<feature type="domain" description="Biotin carboxylation" evidence="4">
    <location>
        <begin position="1"/>
        <end position="189"/>
    </location>
</feature>
<dbReference type="SUPFAM" id="SSF56059">
    <property type="entry name" value="Glutathione synthetase ATP-binding domain-like"/>
    <property type="match status" value="1"/>
</dbReference>
<evidence type="ECO:0000256" key="1">
    <source>
        <dbReference type="ARBA" id="ARBA00022598"/>
    </source>
</evidence>
<dbReference type="GO" id="GO:0005739">
    <property type="term" value="C:mitochondrion"/>
    <property type="evidence" value="ECO:0007669"/>
    <property type="project" value="TreeGrafter"/>
</dbReference>
<name>A0A397HX22_9GLOM</name>
<reference evidence="5 6" key="1">
    <citation type="submission" date="2018-08" db="EMBL/GenBank/DDBJ databases">
        <title>Genome and evolution of the arbuscular mycorrhizal fungus Diversispora epigaea (formerly Glomus versiforme) and its bacterial endosymbionts.</title>
        <authorList>
            <person name="Sun X."/>
            <person name="Fei Z."/>
            <person name="Harrison M."/>
        </authorList>
    </citation>
    <scope>NUCLEOTIDE SEQUENCE [LARGE SCALE GENOMIC DNA]</scope>
    <source>
        <strain evidence="5 6">IT104</strain>
    </source>
</reference>
<evidence type="ECO:0000313" key="5">
    <source>
        <dbReference type="EMBL" id="RHZ65150.1"/>
    </source>
</evidence>
<dbReference type="InterPro" id="IPR013815">
    <property type="entry name" value="ATP_grasp_subdomain_1"/>
</dbReference>
<dbReference type="Gene3D" id="3.30.1490.20">
    <property type="entry name" value="ATP-grasp fold, A domain"/>
    <property type="match status" value="1"/>
</dbReference>
<evidence type="ECO:0000313" key="6">
    <source>
        <dbReference type="Proteomes" id="UP000266861"/>
    </source>
</evidence>
<dbReference type="STRING" id="1348612.A0A397HX22"/>
<gene>
    <name evidence="5" type="ORF">Glove_319g76</name>
</gene>
<dbReference type="PROSITE" id="PS50979">
    <property type="entry name" value="BC"/>
    <property type="match status" value="1"/>
</dbReference>
<dbReference type="SUPFAM" id="SSF51246">
    <property type="entry name" value="Rudiment single hybrid motif"/>
    <property type="match status" value="1"/>
</dbReference>
<keyword evidence="2" id="KW-0547">Nucleotide-binding</keyword>
<dbReference type="EMBL" id="PQFF01000291">
    <property type="protein sequence ID" value="RHZ65150.1"/>
    <property type="molecule type" value="Genomic_DNA"/>
</dbReference>
<protein>
    <recommendedName>
        <fullName evidence="4">Biotin carboxylation domain-containing protein</fullName>
    </recommendedName>
</protein>
<dbReference type="OrthoDB" id="2392963at2759"/>
<dbReference type="InterPro" id="IPR011764">
    <property type="entry name" value="Biotin_carboxylation_dom"/>
</dbReference>
<dbReference type="AlphaFoldDB" id="A0A397HX22"/>
<evidence type="ECO:0000256" key="2">
    <source>
        <dbReference type="ARBA" id="ARBA00022741"/>
    </source>
</evidence>